<comment type="similarity">
    <text evidence="2">Belongs to the ABC transporter superfamily. ABCB family. Multidrug resistance exporter (TC 3.A.1.201) subfamily.</text>
</comment>
<dbReference type="FunFam" id="3.40.50.300:FF:000205">
    <property type="entry name" value="ABC transporter B family member 4"/>
    <property type="match status" value="1"/>
</dbReference>
<evidence type="ECO:0000256" key="14">
    <source>
        <dbReference type="SAM" id="Phobius"/>
    </source>
</evidence>
<dbReference type="OrthoDB" id="6500128at2759"/>
<dbReference type="PROSITE" id="PS50929">
    <property type="entry name" value="ABC_TM1F"/>
    <property type="match status" value="2"/>
</dbReference>
<evidence type="ECO:0000256" key="11">
    <source>
        <dbReference type="ARBA" id="ARBA00023136"/>
    </source>
</evidence>
<dbReference type="Gene3D" id="1.20.1560.10">
    <property type="entry name" value="ABC transporter type 1, transmembrane domain"/>
    <property type="match status" value="1"/>
</dbReference>
<dbReference type="InterPro" id="IPR003439">
    <property type="entry name" value="ABC_transporter-like_ATP-bd"/>
</dbReference>
<keyword evidence="12" id="KW-0325">Glycoprotein</keyword>
<feature type="transmembrane region" description="Helical" evidence="14">
    <location>
        <begin position="239"/>
        <end position="256"/>
    </location>
</feature>
<evidence type="ECO:0000256" key="10">
    <source>
        <dbReference type="ARBA" id="ARBA00022989"/>
    </source>
</evidence>
<comment type="caution">
    <text evidence="17">The sequence shown here is derived from an EMBL/GenBank/DDBJ whole genome shotgun (WGS) entry which is preliminary data.</text>
</comment>
<dbReference type="STRING" id="1965070.A0A3S3PII2"/>
<gene>
    <name evidence="17" type="ORF">B4U79_08218</name>
</gene>
<dbReference type="PROSITE" id="PS50893">
    <property type="entry name" value="ABC_TRANSPORTER_2"/>
    <property type="match status" value="2"/>
</dbReference>
<dbReference type="CDD" id="cd18577">
    <property type="entry name" value="ABC_6TM_Pgp_ABCB1_D1_like"/>
    <property type="match status" value="1"/>
</dbReference>
<keyword evidence="6" id="KW-0677">Repeat</keyword>
<evidence type="ECO:0000256" key="8">
    <source>
        <dbReference type="ARBA" id="ARBA00022840"/>
    </source>
</evidence>
<feature type="transmembrane region" description="Helical" evidence="14">
    <location>
        <begin position="758"/>
        <end position="786"/>
    </location>
</feature>
<feature type="transmembrane region" description="Helical" evidence="14">
    <location>
        <begin position="838"/>
        <end position="858"/>
    </location>
</feature>
<keyword evidence="9" id="KW-1278">Translocase</keyword>
<dbReference type="GO" id="GO:0005743">
    <property type="term" value="C:mitochondrial inner membrane"/>
    <property type="evidence" value="ECO:0007669"/>
    <property type="project" value="TreeGrafter"/>
</dbReference>
<evidence type="ECO:0000259" key="16">
    <source>
        <dbReference type="PROSITE" id="PS50929"/>
    </source>
</evidence>
<dbReference type="CDD" id="cd18578">
    <property type="entry name" value="ABC_6TM_Pgp_ABCB1_D2_like"/>
    <property type="match status" value="1"/>
</dbReference>
<dbReference type="SMART" id="SM00382">
    <property type="entry name" value="AAA"/>
    <property type="match status" value="2"/>
</dbReference>
<name>A0A3S3PII2_9ACAR</name>
<feature type="transmembrane region" description="Helical" evidence="14">
    <location>
        <begin position="213"/>
        <end position="233"/>
    </location>
</feature>
<comment type="subcellular location">
    <subcellularLocation>
        <location evidence="1">Membrane</location>
        <topology evidence="1">Multi-pass membrane protein</topology>
    </subcellularLocation>
</comment>
<evidence type="ECO:0000256" key="2">
    <source>
        <dbReference type="ARBA" id="ARBA00007577"/>
    </source>
</evidence>
<dbReference type="GO" id="GO:0005524">
    <property type="term" value="F:ATP binding"/>
    <property type="evidence" value="ECO:0007669"/>
    <property type="project" value="UniProtKB-KW"/>
</dbReference>
<keyword evidence="10 14" id="KW-1133">Transmembrane helix</keyword>
<evidence type="ECO:0000256" key="3">
    <source>
        <dbReference type="ARBA" id="ARBA00012191"/>
    </source>
</evidence>
<dbReference type="SUPFAM" id="SSF90123">
    <property type="entry name" value="ABC transporter transmembrane region"/>
    <property type="match status" value="2"/>
</dbReference>
<evidence type="ECO:0000256" key="6">
    <source>
        <dbReference type="ARBA" id="ARBA00022737"/>
    </source>
</evidence>
<feature type="domain" description="ABC transporter" evidence="15">
    <location>
        <begin position="1041"/>
        <end position="1279"/>
    </location>
</feature>
<dbReference type="GO" id="GO:0017085">
    <property type="term" value="P:response to insecticide"/>
    <property type="evidence" value="ECO:0007669"/>
    <property type="project" value="UniProtKB-ARBA"/>
</dbReference>
<dbReference type="CDD" id="cd03249">
    <property type="entry name" value="ABC_MTABC3_MDL1_MDL2"/>
    <property type="match status" value="2"/>
</dbReference>
<evidence type="ECO:0000256" key="4">
    <source>
        <dbReference type="ARBA" id="ARBA00022448"/>
    </source>
</evidence>
<keyword evidence="8" id="KW-0067">ATP-binding</keyword>
<comment type="catalytic activity">
    <reaction evidence="13">
        <text>ATP + H2O + xenobioticSide 1 = ADP + phosphate + xenobioticSide 2.</text>
        <dbReference type="EC" id="7.6.2.2"/>
    </reaction>
</comment>
<protein>
    <recommendedName>
        <fullName evidence="3">ABC-type xenobiotic transporter</fullName>
        <ecNumber evidence="3">7.6.2.2</ecNumber>
    </recommendedName>
</protein>
<sequence>MSRENGENERKPVSFFSLFRFATLLDKILIAFGSIAGLFLGAGFPLMTVFYGEMLQTFVVFSRERDRYFDSIHGDTRVVNDSFVLVNKTLYEEGKEIIRLNQTHWQINDSNPFEINQMNSTDYERISNDFFREINFYGFALVLNGLYFLVFCYITVSMFSLAANNQAHRIRLKFFRAALGQDIEWFDLEDSKDFAIKMTTDLARIQEAIGDKVGLTIYCFSCTLLAVIFAFLYGWKLTLVAFATMPVVAVAQAIIAKMQATVTIQETAAYGKSGSIAEEVLSAIRTVVAFGGEEKEVNRYSQNLEPVKKSGIKRNFYTGLGNGVMWFFTYASYALTFWFGVKLIVEEDYELSHLTIVFFNVLVGSLYIGQASPYIEAINVGRAAAIKVFETIERKPKIDSYSITGKVLNELKGKIAFRNVFFNYPSRPNVKILRGFSLTINPGETVALVGPSGCGKSTCIQMLQRFYDPNHGDILFDDIDIRDLNIGWLREQIGVVGQEPVLFGMTIAENIRLGNPSATQRAIEEAAIDANAHDFISKLPMGYNTIIGERGAQLSGGQKQRIAIARALVRKPKILLLDEATSALDFESEALVQSALDRASQGRTTVIVAHRLSTVQAADKIVVIEKGIVREIGSHSGLMADRGLYYQLVKSQEQETDETEFEEVDIANGVVKLDRTLSVASTEYKSEKSEAVEEEVMIFRSAMKRLISMVLHYKYSFLLGCLSSAVMGISYPLYGVIFGEILGSLENKNTSVIQQKTVTFAIMFVALGIASGLASFLQVYIFGAIGERITMKLRIKCFHAYLRQDMEFFDDTSNSVGALCSRLSSDTSEVNGAAGSRIAIMLQACFCAMGFIFLALYFQWKLGLVVLAFVPILLLAAYFETQILAAQLQSASDAREGSSKLAVEALSCIRTVASLRRENTFYLKYENELIKQFKKTKLKCHLRGLVLGFSQSIMSFSFSAGLWYGSKLFYDGLIKEYKSIFKVVEGIVYGTSLLGQAVAFSSDYQKGKRAAVNIFKLLDRKPKIFDGNRNGLTFKSFEGKIDFNKVSFSYPTRKDAQVFKEITFSVDKGQAVALVGASGCGKSTTIQLLERFYDCDHGLIYVDNVDIRKFNVEWLRSKIGLVQQEPILFSYSIAENIAYGDNSREVTIPEIIEAAKKANVHEFIKNLPAGYDTHVGDKGAQLSGGQKQRVAIARALVRNPVILLLDEATSALDSESERLVQEALNEAMIGRTCIVIAHRLSTIQNSDKIFVIKAGKVVEEGTHHSLIAKRGNYYNLYNAKK</sequence>
<keyword evidence="11 14" id="KW-0472">Membrane</keyword>
<dbReference type="Gene3D" id="3.40.50.300">
    <property type="entry name" value="P-loop containing nucleotide triphosphate hydrolases"/>
    <property type="match status" value="2"/>
</dbReference>
<dbReference type="Pfam" id="PF00664">
    <property type="entry name" value="ABC_membrane"/>
    <property type="match status" value="2"/>
</dbReference>
<keyword evidence="5 14" id="KW-0812">Transmembrane</keyword>
<dbReference type="InterPro" id="IPR039421">
    <property type="entry name" value="Type_1_exporter"/>
</dbReference>
<evidence type="ECO:0000256" key="7">
    <source>
        <dbReference type="ARBA" id="ARBA00022741"/>
    </source>
</evidence>
<evidence type="ECO:0000313" key="18">
    <source>
        <dbReference type="Proteomes" id="UP000285301"/>
    </source>
</evidence>
<dbReference type="GO" id="GO:0008559">
    <property type="term" value="F:ABC-type xenobiotic transporter activity"/>
    <property type="evidence" value="ECO:0007669"/>
    <property type="project" value="UniProtKB-EC"/>
</dbReference>
<reference evidence="17 18" key="1">
    <citation type="journal article" date="2018" name="Gigascience">
        <title>Genomes of trombidid mites reveal novel predicted allergens and laterally-transferred genes associated with secondary metabolism.</title>
        <authorList>
            <person name="Dong X."/>
            <person name="Chaisiri K."/>
            <person name="Xia D."/>
            <person name="Armstrong S.D."/>
            <person name="Fang Y."/>
            <person name="Donnelly M.J."/>
            <person name="Kadowaki T."/>
            <person name="McGarry J.W."/>
            <person name="Darby A.C."/>
            <person name="Makepeace B.L."/>
        </authorList>
    </citation>
    <scope>NUCLEOTIDE SEQUENCE [LARGE SCALE GENOMIC DNA]</scope>
    <source>
        <strain evidence="17">UoL-WK</strain>
    </source>
</reference>
<feature type="transmembrane region" description="Helical" evidence="14">
    <location>
        <begin position="715"/>
        <end position="738"/>
    </location>
</feature>
<dbReference type="GO" id="GO:0016887">
    <property type="term" value="F:ATP hydrolysis activity"/>
    <property type="evidence" value="ECO:0007669"/>
    <property type="project" value="InterPro"/>
</dbReference>
<evidence type="ECO:0000259" key="15">
    <source>
        <dbReference type="PROSITE" id="PS50893"/>
    </source>
</evidence>
<dbReference type="EC" id="7.6.2.2" evidence="3"/>
<dbReference type="InterPro" id="IPR027417">
    <property type="entry name" value="P-loop_NTPase"/>
</dbReference>
<feature type="domain" description="ABC transporter" evidence="15">
    <location>
        <begin position="415"/>
        <end position="651"/>
    </location>
</feature>
<feature type="transmembrane region" description="Helical" evidence="14">
    <location>
        <begin position="136"/>
        <end position="163"/>
    </location>
</feature>
<evidence type="ECO:0000256" key="13">
    <source>
        <dbReference type="ARBA" id="ARBA00034018"/>
    </source>
</evidence>
<evidence type="ECO:0000256" key="1">
    <source>
        <dbReference type="ARBA" id="ARBA00004141"/>
    </source>
</evidence>
<accession>A0A3S3PII2</accession>
<dbReference type="PROSITE" id="PS00211">
    <property type="entry name" value="ABC_TRANSPORTER_1"/>
    <property type="match status" value="2"/>
</dbReference>
<feature type="transmembrane region" description="Helical" evidence="14">
    <location>
        <begin position="864"/>
        <end position="885"/>
    </location>
</feature>
<dbReference type="SUPFAM" id="SSF52540">
    <property type="entry name" value="P-loop containing nucleoside triphosphate hydrolases"/>
    <property type="match status" value="2"/>
</dbReference>
<evidence type="ECO:0000313" key="17">
    <source>
        <dbReference type="EMBL" id="RWS15920.1"/>
    </source>
</evidence>
<feature type="domain" description="ABC transmembrane type-1" evidence="16">
    <location>
        <begin position="137"/>
        <end position="378"/>
    </location>
</feature>
<dbReference type="InterPro" id="IPR003593">
    <property type="entry name" value="AAA+_ATPase"/>
</dbReference>
<dbReference type="GO" id="GO:0015421">
    <property type="term" value="F:ABC-type oligopeptide transporter activity"/>
    <property type="evidence" value="ECO:0007669"/>
    <property type="project" value="TreeGrafter"/>
</dbReference>
<dbReference type="InterPro" id="IPR036640">
    <property type="entry name" value="ABC1_TM_sf"/>
</dbReference>
<keyword evidence="7" id="KW-0547">Nucleotide-binding</keyword>
<feature type="transmembrane region" description="Helical" evidence="14">
    <location>
        <begin position="316"/>
        <end position="339"/>
    </location>
</feature>
<keyword evidence="18" id="KW-1185">Reference proteome</keyword>
<feature type="domain" description="ABC transmembrane type-1" evidence="16">
    <location>
        <begin position="718"/>
        <end position="1006"/>
    </location>
</feature>
<feature type="transmembrane region" description="Helical" evidence="14">
    <location>
        <begin position="28"/>
        <end position="51"/>
    </location>
</feature>
<dbReference type="PANTHER" id="PTHR43394">
    <property type="entry name" value="ATP-DEPENDENT PERMEASE MDL1, MITOCHONDRIAL"/>
    <property type="match status" value="1"/>
</dbReference>
<organism evidence="17 18">
    <name type="scientific">Dinothrombium tinctorium</name>
    <dbReference type="NCBI Taxonomy" id="1965070"/>
    <lineage>
        <taxon>Eukaryota</taxon>
        <taxon>Metazoa</taxon>
        <taxon>Ecdysozoa</taxon>
        <taxon>Arthropoda</taxon>
        <taxon>Chelicerata</taxon>
        <taxon>Arachnida</taxon>
        <taxon>Acari</taxon>
        <taxon>Acariformes</taxon>
        <taxon>Trombidiformes</taxon>
        <taxon>Prostigmata</taxon>
        <taxon>Anystina</taxon>
        <taxon>Parasitengona</taxon>
        <taxon>Trombidioidea</taxon>
        <taxon>Trombidiidae</taxon>
        <taxon>Dinothrombium</taxon>
    </lineage>
</organism>
<evidence type="ECO:0000256" key="12">
    <source>
        <dbReference type="ARBA" id="ARBA00023180"/>
    </source>
</evidence>
<dbReference type="InterPro" id="IPR011527">
    <property type="entry name" value="ABC1_TM_dom"/>
</dbReference>
<dbReference type="PANTHER" id="PTHR43394:SF27">
    <property type="entry name" value="ATP-DEPENDENT TRANSLOCASE ABCB1-LIKE"/>
    <property type="match status" value="1"/>
</dbReference>
<keyword evidence="4" id="KW-0813">Transport</keyword>
<proteinExistence type="inferred from homology"/>
<dbReference type="GO" id="GO:0090374">
    <property type="term" value="P:oligopeptide export from mitochondrion"/>
    <property type="evidence" value="ECO:0007669"/>
    <property type="project" value="TreeGrafter"/>
</dbReference>
<feature type="transmembrane region" description="Helical" evidence="14">
    <location>
        <begin position="351"/>
        <end position="369"/>
    </location>
</feature>
<evidence type="ECO:0000256" key="9">
    <source>
        <dbReference type="ARBA" id="ARBA00022967"/>
    </source>
</evidence>
<dbReference type="GO" id="GO:0097254">
    <property type="term" value="P:renal tubular secretion"/>
    <property type="evidence" value="ECO:0007669"/>
    <property type="project" value="UniProtKB-ARBA"/>
</dbReference>
<dbReference type="EMBL" id="NCKU01000339">
    <property type="protein sequence ID" value="RWS15920.1"/>
    <property type="molecule type" value="Genomic_DNA"/>
</dbReference>
<dbReference type="FunFam" id="3.40.50.300:FF:000479">
    <property type="entry name" value="Multidrug resistance protein 1A"/>
    <property type="match status" value="1"/>
</dbReference>
<dbReference type="Pfam" id="PF00005">
    <property type="entry name" value="ABC_tran"/>
    <property type="match status" value="2"/>
</dbReference>
<feature type="transmembrane region" description="Helical" evidence="14">
    <location>
        <begin position="944"/>
        <end position="965"/>
    </location>
</feature>
<evidence type="ECO:0000256" key="5">
    <source>
        <dbReference type="ARBA" id="ARBA00022692"/>
    </source>
</evidence>
<dbReference type="Proteomes" id="UP000285301">
    <property type="component" value="Unassembled WGS sequence"/>
</dbReference>
<dbReference type="InterPro" id="IPR017871">
    <property type="entry name" value="ABC_transporter-like_CS"/>
</dbReference>